<evidence type="ECO:0000256" key="2">
    <source>
        <dbReference type="SAM" id="MobiDB-lite"/>
    </source>
</evidence>
<evidence type="ECO:0008006" key="6">
    <source>
        <dbReference type="Google" id="ProtNLM"/>
    </source>
</evidence>
<dbReference type="Pfam" id="PF17171">
    <property type="entry name" value="GST_C_6"/>
    <property type="match status" value="1"/>
</dbReference>
<dbReference type="InterPro" id="IPR040079">
    <property type="entry name" value="Glutathione_S-Trfase"/>
</dbReference>
<feature type="region of interest" description="Disordered" evidence="2">
    <location>
        <begin position="326"/>
        <end position="348"/>
    </location>
</feature>
<dbReference type="PANTHER" id="PTHR12289:SF41">
    <property type="entry name" value="FAILED AXON CONNECTIONS-RELATED"/>
    <property type="match status" value="1"/>
</dbReference>
<dbReference type="InterPro" id="IPR033468">
    <property type="entry name" value="Metaxin_GST"/>
</dbReference>
<evidence type="ECO:0000259" key="3">
    <source>
        <dbReference type="Pfam" id="PF17171"/>
    </source>
</evidence>
<dbReference type="InterPro" id="IPR036282">
    <property type="entry name" value="Glutathione-S-Trfase_C_sf"/>
</dbReference>
<sequence length="348" mass="39024">MATQQTVQIPLLPLFAAVVVGGGSVAWALSAKSSASKQNKPSKMNPFTTTFDVKSGDALPKSADGKPCRIELYGFLPIEGWADVSPACLKLATYLKMCKVDYKYLPAGAHNCKHSNRAKMPYVRTNIISTAGNDGDKDGLTTIMDSNIIMHKLQTADPKTFVLDGHLTPQEAAIATAFRVMFEESFYWTCIVATRWNDKEQYNKTTKPTYFSDALPRFMWFFFDMIVRPKILRDSKGQGTGLMTDDEILLRAQKELDAMSTQLGTNAYFMGDRFCSLDATAFGYLGAAIQGDWEHPIKDEVLKRDNLVKYVERMSKEFWPELASKLEQEQGKKEDLQKEDSQKPDTAK</sequence>
<organism evidence="5">
    <name type="scientific">Craspedostauros australis</name>
    <dbReference type="NCBI Taxonomy" id="1486917"/>
    <lineage>
        <taxon>Eukaryota</taxon>
        <taxon>Sar</taxon>
        <taxon>Stramenopiles</taxon>
        <taxon>Ochrophyta</taxon>
        <taxon>Bacillariophyta</taxon>
        <taxon>Bacillariophyceae</taxon>
        <taxon>Bacillariophycidae</taxon>
        <taxon>Naviculales</taxon>
        <taxon>Naviculaceae</taxon>
        <taxon>Craspedostauros</taxon>
    </lineage>
</organism>
<dbReference type="InterPro" id="IPR050931">
    <property type="entry name" value="Mito_Protein_Transport_Metaxin"/>
</dbReference>
<accession>A0A7S0F6K1</accession>
<dbReference type="GO" id="GO:0005737">
    <property type="term" value="C:cytoplasm"/>
    <property type="evidence" value="ECO:0007669"/>
    <property type="project" value="TreeGrafter"/>
</dbReference>
<dbReference type="InterPro" id="IPR026928">
    <property type="entry name" value="FAX/IsoI-like"/>
</dbReference>
<reference evidence="5" key="1">
    <citation type="submission" date="2021-01" db="EMBL/GenBank/DDBJ databases">
        <authorList>
            <person name="Corre E."/>
            <person name="Pelletier E."/>
            <person name="Niang G."/>
            <person name="Scheremetjew M."/>
            <person name="Finn R."/>
            <person name="Kale V."/>
            <person name="Holt S."/>
            <person name="Cochrane G."/>
            <person name="Meng A."/>
            <person name="Brown T."/>
            <person name="Cohen L."/>
        </authorList>
    </citation>
    <scope>NUCLEOTIDE SEQUENCE</scope>
    <source>
        <strain evidence="5">CCMP3328</strain>
    </source>
</reference>
<dbReference type="SUPFAM" id="SSF47616">
    <property type="entry name" value="GST C-terminal domain-like"/>
    <property type="match status" value="1"/>
</dbReference>
<feature type="domain" description="Thioredoxin-like fold" evidence="4">
    <location>
        <begin position="86"/>
        <end position="200"/>
    </location>
</feature>
<name>A0A7S0F6K1_9STRA</name>
<dbReference type="PANTHER" id="PTHR12289">
    <property type="entry name" value="METAXIN RELATED"/>
    <property type="match status" value="1"/>
</dbReference>
<protein>
    <recommendedName>
        <fullName evidence="6">GST C-terminal domain-containing protein</fullName>
    </recommendedName>
</protein>
<dbReference type="Pfam" id="PF17172">
    <property type="entry name" value="GST_N_4"/>
    <property type="match status" value="1"/>
</dbReference>
<gene>
    <name evidence="5" type="ORF">CAUS1442_LOCUS14366</name>
</gene>
<dbReference type="InterPro" id="IPR012336">
    <property type="entry name" value="Thioredoxin-like_fold"/>
</dbReference>
<dbReference type="SFLD" id="SFLDS00019">
    <property type="entry name" value="Glutathione_Transferase_(cytos"/>
    <property type="match status" value="1"/>
</dbReference>
<dbReference type="AlphaFoldDB" id="A0A7S0F6K1"/>
<dbReference type="SFLD" id="SFLDG01200">
    <property type="entry name" value="SUF1.1"/>
    <property type="match status" value="1"/>
</dbReference>
<evidence type="ECO:0000259" key="4">
    <source>
        <dbReference type="Pfam" id="PF17172"/>
    </source>
</evidence>
<dbReference type="SFLD" id="SFLDG01180">
    <property type="entry name" value="SUF1"/>
    <property type="match status" value="1"/>
</dbReference>
<dbReference type="CDD" id="cd03193">
    <property type="entry name" value="GST_C_Metaxin"/>
    <property type="match status" value="1"/>
</dbReference>
<evidence type="ECO:0000256" key="1">
    <source>
        <dbReference type="ARBA" id="ARBA00006475"/>
    </source>
</evidence>
<evidence type="ECO:0000313" key="5">
    <source>
        <dbReference type="EMBL" id="CAD8342231.1"/>
    </source>
</evidence>
<dbReference type="EMBL" id="HBEF01023212">
    <property type="protein sequence ID" value="CAD8342231.1"/>
    <property type="molecule type" value="Transcribed_RNA"/>
</dbReference>
<proteinExistence type="inferred from homology"/>
<comment type="similarity">
    <text evidence="1">Belongs to the FAX family.</text>
</comment>
<feature type="domain" description="Metaxin glutathione S-transferase" evidence="3">
    <location>
        <begin position="252"/>
        <end position="314"/>
    </location>
</feature>